<reference evidence="1" key="1">
    <citation type="submission" date="2023-07" db="EMBL/GenBank/DDBJ databases">
        <authorList>
            <person name="Stuckert A."/>
        </authorList>
    </citation>
    <scope>NUCLEOTIDE SEQUENCE</scope>
</reference>
<evidence type="ECO:0008006" key="3">
    <source>
        <dbReference type="Google" id="ProtNLM"/>
    </source>
</evidence>
<keyword evidence="2" id="KW-1185">Reference proteome</keyword>
<organism evidence="1 2">
    <name type="scientific">Ranitomeya imitator</name>
    <name type="common">mimic poison frog</name>
    <dbReference type="NCBI Taxonomy" id="111125"/>
    <lineage>
        <taxon>Eukaryota</taxon>
        <taxon>Metazoa</taxon>
        <taxon>Chordata</taxon>
        <taxon>Craniata</taxon>
        <taxon>Vertebrata</taxon>
        <taxon>Euteleostomi</taxon>
        <taxon>Amphibia</taxon>
        <taxon>Batrachia</taxon>
        <taxon>Anura</taxon>
        <taxon>Neobatrachia</taxon>
        <taxon>Hyloidea</taxon>
        <taxon>Dendrobatidae</taxon>
        <taxon>Dendrobatinae</taxon>
        <taxon>Ranitomeya</taxon>
    </lineage>
</organism>
<dbReference type="SUPFAM" id="SSF53067">
    <property type="entry name" value="Actin-like ATPase domain"/>
    <property type="match status" value="1"/>
</dbReference>
<name>A0ABN9L8M5_9NEOB</name>
<dbReference type="Proteomes" id="UP001176940">
    <property type="component" value="Unassembled WGS sequence"/>
</dbReference>
<protein>
    <recommendedName>
        <fullName evidence="3">Actin-related protein 5</fullName>
    </recommendedName>
</protein>
<dbReference type="Pfam" id="PF00022">
    <property type="entry name" value="Actin"/>
    <property type="match status" value="1"/>
</dbReference>
<accession>A0ABN9L8M5</accession>
<gene>
    <name evidence="1" type="ORF">RIMI_LOCUS6573492</name>
</gene>
<dbReference type="Gene3D" id="3.30.420.40">
    <property type="match status" value="1"/>
</dbReference>
<dbReference type="InterPro" id="IPR004000">
    <property type="entry name" value="Actin"/>
</dbReference>
<dbReference type="EMBL" id="CAUEEQ010011914">
    <property type="protein sequence ID" value="CAJ0935911.1"/>
    <property type="molecule type" value="Genomic_DNA"/>
</dbReference>
<evidence type="ECO:0000313" key="2">
    <source>
        <dbReference type="Proteomes" id="UP001176940"/>
    </source>
</evidence>
<proteinExistence type="predicted"/>
<evidence type="ECO:0000313" key="1">
    <source>
        <dbReference type="EMBL" id="CAJ0935911.1"/>
    </source>
</evidence>
<sequence>MTSSRPLTSMCLLKLSETDTMEGVGFELVSELLFECYRVPKVSFGIDGLYSLYHNKRAALPTSAIVVSSGYNCTHILPVLNGRLDGKNSSRIISGASKLCLICIGCCS</sequence>
<dbReference type="InterPro" id="IPR043129">
    <property type="entry name" value="ATPase_NBD"/>
</dbReference>
<comment type="caution">
    <text evidence="1">The sequence shown here is derived from an EMBL/GenBank/DDBJ whole genome shotgun (WGS) entry which is preliminary data.</text>
</comment>